<dbReference type="InterPro" id="IPR036397">
    <property type="entry name" value="RNaseH_sf"/>
</dbReference>
<dbReference type="SUPFAM" id="SSF53098">
    <property type="entry name" value="Ribonuclease H-like"/>
    <property type="match status" value="1"/>
</dbReference>
<feature type="domain" description="RNase H type-1" evidence="2">
    <location>
        <begin position="333"/>
        <end position="463"/>
    </location>
</feature>
<dbReference type="GO" id="GO:0003676">
    <property type="term" value="F:nucleic acid binding"/>
    <property type="evidence" value="ECO:0007669"/>
    <property type="project" value="InterPro"/>
</dbReference>
<dbReference type="Gene3D" id="3.60.10.10">
    <property type="entry name" value="Endonuclease/exonuclease/phosphatase"/>
    <property type="match status" value="1"/>
</dbReference>
<dbReference type="Gramene" id="OIT33793">
    <property type="protein sequence ID" value="OIT33793"/>
    <property type="gene ID" value="A4A49_54977"/>
</dbReference>
<dbReference type="InterPro" id="IPR044730">
    <property type="entry name" value="RNase_H-like_dom_plant"/>
</dbReference>
<gene>
    <name evidence="3" type="ORF">A4A49_54977</name>
</gene>
<dbReference type="STRING" id="49451.A0A314KX10"/>
<dbReference type="PANTHER" id="PTHR47723">
    <property type="entry name" value="OS05G0353850 PROTEIN"/>
    <property type="match status" value="1"/>
</dbReference>
<dbReference type="CDD" id="cd06222">
    <property type="entry name" value="RNase_H_like"/>
    <property type="match status" value="1"/>
</dbReference>
<dbReference type="PANTHER" id="PTHR47723:SF7">
    <property type="entry name" value="RNASE H FAMILY PROTEIN"/>
    <property type="match status" value="1"/>
</dbReference>
<accession>A0A314KX10</accession>
<dbReference type="AlphaFoldDB" id="A0A314KX10"/>
<keyword evidence="4" id="KW-1185">Reference proteome</keyword>
<evidence type="ECO:0000256" key="1">
    <source>
        <dbReference type="SAM" id="Coils"/>
    </source>
</evidence>
<comment type="caution">
    <text evidence="3">The sequence shown here is derived from an EMBL/GenBank/DDBJ whole genome shotgun (WGS) entry which is preliminary data.</text>
</comment>
<dbReference type="InterPro" id="IPR012337">
    <property type="entry name" value="RNaseH-like_sf"/>
</dbReference>
<name>A0A314KX10_NICAT</name>
<organism evidence="3 4">
    <name type="scientific">Nicotiana attenuata</name>
    <name type="common">Coyote tobacco</name>
    <dbReference type="NCBI Taxonomy" id="49451"/>
    <lineage>
        <taxon>Eukaryota</taxon>
        <taxon>Viridiplantae</taxon>
        <taxon>Streptophyta</taxon>
        <taxon>Embryophyta</taxon>
        <taxon>Tracheophyta</taxon>
        <taxon>Spermatophyta</taxon>
        <taxon>Magnoliopsida</taxon>
        <taxon>eudicotyledons</taxon>
        <taxon>Gunneridae</taxon>
        <taxon>Pentapetalae</taxon>
        <taxon>asterids</taxon>
        <taxon>lamiids</taxon>
        <taxon>Solanales</taxon>
        <taxon>Solanaceae</taxon>
        <taxon>Nicotianoideae</taxon>
        <taxon>Nicotianeae</taxon>
        <taxon>Nicotiana</taxon>
    </lineage>
</organism>
<dbReference type="GO" id="GO:0004523">
    <property type="term" value="F:RNA-DNA hybrid ribonuclease activity"/>
    <property type="evidence" value="ECO:0007669"/>
    <property type="project" value="InterPro"/>
</dbReference>
<dbReference type="InterPro" id="IPR053151">
    <property type="entry name" value="RNase_H-like"/>
</dbReference>
<reference evidence="3" key="1">
    <citation type="submission" date="2016-11" db="EMBL/GenBank/DDBJ databases">
        <title>The genome of Nicotiana attenuata.</title>
        <authorList>
            <person name="Xu S."/>
            <person name="Brockmoeller T."/>
            <person name="Gaquerel E."/>
            <person name="Navarro A."/>
            <person name="Kuhl H."/>
            <person name="Gase K."/>
            <person name="Ling Z."/>
            <person name="Zhou W."/>
            <person name="Kreitzer C."/>
            <person name="Stanke M."/>
            <person name="Tang H."/>
            <person name="Lyons E."/>
            <person name="Pandey P."/>
            <person name="Pandey S.P."/>
            <person name="Timmermann B."/>
            <person name="Baldwin I.T."/>
        </authorList>
    </citation>
    <scope>NUCLEOTIDE SEQUENCE [LARGE SCALE GENOMIC DNA]</scope>
    <source>
        <strain evidence="3">UT</strain>
    </source>
</reference>
<dbReference type="PROSITE" id="PS50879">
    <property type="entry name" value="RNASE_H_1"/>
    <property type="match status" value="1"/>
</dbReference>
<dbReference type="InterPro" id="IPR036691">
    <property type="entry name" value="Endo/exonu/phosph_ase_sf"/>
</dbReference>
<evidence type="ECO:0000259" key="2">
    <source>
        <dbReference type="PROSITE" id="PS50879"/>
    </source>
</evidence>
<evidence type="ECO:0000313" key="4">
    <source>
        <dbReference type="Proteomes" id="UP000187609"/>
    </source>
</evidence>
<feature type="coiled-coil region" evidence="1">
    <location>
        <begin position="131"/>
        <end position="158"/>
    </location>
</feature>
<dbReference type="Pfam" id="PF13456">
    <property type="entry name" value="RVT_3"/>
    <property type="match status" value="1"/>
</dbReference>
<dbReference type="EMBL" id="MJEQ01000823">
    <property type="protein sequence ID" value="OIT33793.1"/>
    <property type="molecule type" value="Genomic_DNA"/>
</dbReference>
<keyword evidence="1" id="KW-0175">Coiled coil</keyword>
<evidence type="ECO:0000313" key="3">
    <source>
        <dbReference type="EMBL" id="OIT33793.1"/>
    </source>
</evidence>
<dbReference type="InterPro" id="IPR002156">
    <property type="entry name" value="RNaseH_domain"/>
</dbReference>
<dbReference type="Proteomes" id="UP000187609">
    <property type="component" value="Unassembled WGS sequence"/>
</dbReference>
<dbReference type="SMR" id="A0A314KX10"/>
<sequence>MILLGVIGDFNVIASVEEKIGGIPYQMSKSMDFLCMIEDYGLVDLGLYGPRCTWSNGRGQCSIVWKRLDRGLANDQWLAAFPATTVSNLASTGSDHTPLLLEIRVRQENGTKYFKFLNLWVDNANFKPFVKEIWDTKAKEYEEKLKAAEIVWAETNDEIDRFNLHDIKAQYIRYMKLEENFLKQKTHLQWFKEGDANSKYFHSLIRGRSRKLYIHKIKDEDGQWIYGDEAIGNAACDFYHNLFTDPRGSIREDLLSCIPSMITQEDNDFLAADPTLSELKDVVFSMNPTNINLLLRANFPEVKWPLNWQSLYPFIENLKHQNLITLVVWNKPSNGFVKVNSDGSALTNPGRIGAGVIIRDHNSEFIHAIAAPLGEGTNNLAETEAALLGIQWCLAIGFLKVHLESDSALLIQWLTNGKGFPWSLKMKLQHLLDLCNVCENFSCTHTYREANCPADSLSKISHDLTTLTEYHNIHAMPPHIRGQVLQDQLSTPAFRHKRTRRIMVPPHHASPSNSHGYG</sequence>
<dbReference type="SUPFAM" id="SSF56219">
    <property type="entry name" value="DNase I-like"/>
    <property type="match status" value="1"/>
</dbReference>
<protein>
    <recommendedName>
        <fullName evidence="2">RNase H type-1 domain-containing protein</fullName>
    </recommendedName>
</protein>
<proteinExistence type="predicted"/>
<dbReference type="Gene3D" id="3.30.420.10">
    <property type="entry name" value="Ribonuclease H-like superfamily/Ribonuclease H"/>
    <property type="match status" value="1"/>
</dbReference>